<gene>
    <name evidence="2" type="ORF">GCM10007977_066760</name>
</gene>
<proteinExistence type="predicted"/>
<protein>
    <recommendedName>
        <fullName evidence="1">PRC-barrel domain-containing protein</fullName>
    </recommendedName>
</protein>
<feature type="domain" description="PRC-barrel" evidence="1">
    <location>
        <begin position="50"/>
        <end position="113"/>
    </location>
</feature>
<reference evidence="2" key="1">
    <citation type="journal article" date="2014" name="Int. J. Syst. Evol. Microbiol.">
        <title>Complete genome sequence of Corynebacterium casei LMG S-19264T (=DSM 44701T), isolated from a smear-ripened cheese.</title>
        <authorList>
            <consortium name="US DOE Joint Genome Institute (JGI-PGF)"/>
            <person name="Walter F."/>
            <person name="Albersmeier A."/>
            <person name="Kalinowski J."/>
            <person name="Ruckert C."/>
        </authorList>
    </citation>
    <scope>NUCLEOTIDE SEQUENCE</scope>
    <source>
        <strain evidence="2">JCM 19831</strain>
    </source>
</reference>
<dbReference type="Pfam" id="PF05239">
    <property type="entry name" value="PRC"/>
    <property type="match status" value="1"/>
</dbReference>
<keyword evidence="3" id="KW-1185">Reference proteome</keyword>
<sequence length="149" mass="16707">MQPMAPFMPWAWRDPEGYAAGYPAADVAVTDPRGADSATSDRRANLDLTGYKVEATDGHIGSIDEATHETGSACLVVDTGPWIFGRKVLLPAGTVRQVDHGERKVYVDRTKEQIKESPEYDERTFGTEDYRERVGAYYTDSYRREDALR</sequence>
<comment type="caution">
    <text evidence="2">The sequence shown here is derived from an EMBL/GenBank/DDBJ whole genome shotgun (WGS) entry which is preliminary data.</text>
</comment>
<organism evidence="2 3">
    <name type="scientific">Dactylosporangium sucinum</name>
    <dbReference type="NCBI Taxonomy" id="1424081"/>
    <lineage>
        <taxon>Bacteria</taxon>
        <taxon>Bacillati</taxon>
        <taxon>Actinomycetota</taxon>
        <taxon>Actinomycetes</taxon>
        <taxon>Micromonosporales</taxon>
        <taxon>Micromonosporaceae</taxon>
        <taxon>Dactylosporangium</taxon>
    </lineage>
</organism>
<name>A0A917U540_9ACTN</name>
<dbReference type="Proteomes" id="UP000642070">
    <property type="component" value="Unassembled WGS sequence"/>
</dbReference>
<dbReference type="EMBL" id="BMPI01000038">
    <property type="protein sequence ID" value="GGM55715.1"/>
    <property type="molecule type" value="Genomic_DNA"/>
</dbReference>
<evidence type="ECO:0000313" key="2">
    <source>
        <dbReference type="EMBL" id="GGM55715.1"/>
    </source>
</evidence>
<evidence type="ECO:0000259" key="1">
    <source>
        <dbReference type="Pfam" id="PF05239"/>
    </source>
</evidence>
<evidence type="ECO:0000313" key="3">
    <source>
        <dbReference type="Proteomes" id="UP000642070"/>
    </source>
</evidence>
<dbReference type="AlphaFoldDB" id="A0A917U540"/>
<dbReference type="Gene3D" id="3.90.50.10">
    <property type="entry name" value="Photosynthetic Reaction Center, subunit H, domain 2"/>
    <property type="match status" value="1"/>
</dbReference>
<dbReference type="InterPro" id="IPR027275">
    <property type="entry name" value="PRC-brl_dom"/>
</dbReference>
<dbReference type="InterPro" id="IPR014747">
    <property type="entry name" value="Bac_photo_RC_H_C"/>
</dbReference>
<reference evidence="2" key="2">
    <citation type="submission" date="2020-09" db="EMBL/GenBank/DDBJ databases">
        <authorList>
            <person name="Sun Q."/>
            <person name="Ohkuma M."/>
        </authorList>
    </citation>
    <scope>NUCLEOTIDE SEQUENCE</scope>
    <source>
        <strain evidence="2">JCM 19831</strain>
    </source>
</reference>
<dbReference type="RefSeq" id="WP_190253981.1">
    <property type="nucleotide sequence ID" value="NZ_BMPI01000038.1"/>
</dbReference>
<dbReference type="SUPFAM" id="SSF50346">
    <property type="entry name" value="PRC-barrel domain"/>
    <property type="match status" value="1"/>
</dbReference>
<dbReference type="GO" id="GO:0019684">
    <property type="term" value="P:photosynthesis, light reaction"/>
    <property type="evidence" value="ECO:0007669"/>
    <property type="project" value="InterPro"/>
</dbReference>
<accession>A0A917U540</accession>
<dbReference type="GO" id="GO:0030077">
    <property type="term" value="C:plasma membrane light-harvesting complex"/>
    <property type="evidence" value="ECO:0007669"/>
    <property type="project" value="InterPro"/>
</dbReference>
<dbReference type="InterPro" id="IPR011033">
    <property type="entry name" value="PRC_barrel-like_sf"/>
</dbReference>